<dbReference type="EMBL" id="GL732526">
    <property type="protein sequence ID" value="EFX88339.1"/>
    <property type="molecule type" value="Genomic_DNA"/>
</dbReference>
<feature type="region of interest" description="Disordered" evidence="1">
    <location>
        <begin position="1"/>
        <end position="20"/>
    </location>
</feature>
<reference evidence="2 3" key="1">
    <citation type="journal article" date="2011" name="Science">
        <title>The ecoresponsive genome of Daphnia pulex.</title>
        <authorList>
            <person name="Colbourne J.K."/>
            <person name="Pfrender M.E."/>
            <person name="Gilbert D."/>
            <person name="Thomas W.K."/>
            <person name="Tucker A."/>
            <person name="Oakley T.H."/>
            <person name="Tokishita S."/>
            <person name="Aerts A."/>
            <person name="Arnold G.J."/>
            <person name="Basu M.K."/>
            <person name="Bauer D.J."/>
            <person name="Caceres C.E."/>
            <person name="Carmel L."/>
            <person name="Casola C."/>
            <person name="Choi J.H."/>
            <person name="Detter J.C."/>
            <person name="Dong Q."/>
            <person name="Dusheyko S."/>
            <person name="Eads B.D."/>
            <person name="Frohlich T."/>
            <person name="Geiler-Samerotte K.A."/>
            <person name="Gerlach D."/>
            <person name="Hatcher P."/>
            <person name="Jogdeo S."/>
            <person name="Krijgsveld J."/>
            <person name="Kriventseva E.V."/>
            <person name="Kultz D."/>
            <person name="Laforsch C."/>
            <person name="Lindquist E."/>
            <person name="Lopez J."/>
            <person name="Manak J.R."/>
            <person name="Muller J."/>
            <person name="Pangilinan J."/>
            <person name="Patwardhan R.P."/>
            <person name="Pitluck S."/>
            <person name="Pritham E.J."/>
            <person name="Rechtsteiner A."/>
            <person name="Rho M."/>
            <person name="Rogozin I.B."/>
            <person name="Sakarya O."/>
            <person name="Salamov A."/>
            <person name="Schaack S."/>
            <person name="Shapiro H."/>
            <person name="Shiga Y."/>
            <person name="Skalitzky C."/>
            <person name="Smith Z."/>
            <person name="Souvorov A."/>
            <person name="Sung W."/>
            <person name="Tang Z."/>
            <person name="Tsuchiya D."/>
            <person name="Tu H."/>
            <person name="Vos H."/>
            <person name="Wang M."/>
            <person name="Wolf Y.I."/>
            <person name="Yamagata H."/>
            <person name="Yamada T."/>
            <person name="Ye Y."/>
            <person name="Shaw J.R."/>
            <person name="Andrews J."/>
            <person name="Crease T.J."/>
            <person name="Tang H."/>
            <person name="Lucas S.M."/>
            <person name="Robertson H.M."/>
            <person name="Bork P."/>
            <person name="Koonin E.V."/>
            <person name="Zdobnov E.M."/>
            <person name="Grigoriev I.V."/>
            <person name="Lynch M."/>
            <person name="Boore J.L."/>
        </authorList>
    </citation>
    <scope>NUCLEOTIDE SEQUENCE [LARGE SCALE GENOMIC DNA]</scope>
</reference>
<gene>
    <name evidence="2" type="ORF">DAPPUDRAFT_96137</name>
</gene>
<proteinExistence type="predicted"/>
<dbReference type="PANTHER" id="PTHR23263">
    <property type="entry name" value="SMALL PROLINE-RICH PROTEIN"/>
    <property type="match status" value="1"/>
</dbReference>
<evidence type="ECO:0000313" key="2">
    <source>
        <dbReference type="EMBL" id="EFX88339.1"/>
    </source>
</evidence>
<dbReference type="InParanoid" id="E9FX15"/>
<dbReference type="Proteomes" id="UP000000305">
    <property type="component" value="Unassembled WGS sequence"/>
</dbReference>
<keyword evidence="3" id="KW-1185">Reference proteome</keyword>
<name>E9FX15_DAPPU</name>
<dbReference type="HOGENOM" id="CLU_1588180_0_0_1"/>
<protein>
    <submittedName>
        <fullName evidence="2">Uncharacterized protein</fullName>
    </submittedName>
</protein>
<dbReference type="PhylomeDB" id="E9FX15"/>
<evidence type="ECO:0000313" key="3">
    <source>
        <dbReference type="Proteomes" id="UP000000305"/>
    </source>
</evidence>
<organism evidence="2 3">
    <name type="scientific">Daphnia pulex</name>
    <name type="common">Water flea</name>
    <dbReference type="NCBI Taxonomy" id="6669"/>
    <lineage>
        <taxon>Eukaryota</taxon>
        <taxon>Metazoa</taxon>
        <taxon>Ecdysozoa</taxon>
        <taxon>Arthropoda</taxon>
        <taxon>Crustacea</taxon>
        <taxon>Branchiopoda</taxon>
        <taxon>Diplostraca</taxon>
        <taxon>Cladocera</taxon>
        <taxon>Anomopoda</taxon>
        <taxon>Daphniidae</taxon>
        <taxon>Daphnia</taxon>
    </lineage>
</organism>
<dbReference type="KEGG" id="dpx:DAPPUDRAFT_96137"/>
<evidence type="ECO:0000256" key="1">
    <source>
        <dbReference type="SAM" id="MobiDB-lite"/>
    </source>
</evidence>
<dbReference type="AlphaFoldDB" id="E9FX15"/>
<accession>E9FX15</accession>
<feature type="compositionally biased region" description="Polar residues" evidence="1">
    <location>
        <begin position="1"/>
        <end position="17"/>
    </location>
</feature>
<sequence length="168" mass="18679">MTRVSSLSKQTHPQQRPLQKERPVCISIEGHVDHYLKRIMQWCRGWVRTGSFASLSRSQSSKGKEKAKEISRVSISAPCVTNCILRRAGSTTGVPMTLGCGGYQSTTLPPYYTTYNTTSCYSNAHKYCTAKEPECYTTTNAASRPSLLHRGSSTQHHQGIGVLHHYIS</sequence>
<dbReference type="PANTHER" id="PTHR23263:SF124">
    <property type="entry name" value="SMALL PROLINE-RICH PROTEIN 3"/>
    <property type="match status" value="1"/>
</dbReference>